<reference evidence="9" key="1">
    <citation type="submission" date="2016-12" db="EMBL/GenBank/DDBJ databases">
        <title>The genomes of Aspergillus section Nigri reveals drivers in fungal speciation.</title>
        <authorList>
            <consortium name="DOE Joint Genome Institute"/>
            <person name="Vesth T.C."/>
            <person name="Nybo J."/>
            <person name="Theobald S."/>
            <person name="Brandl J."/>
            <person name="Frisvad J.C."/>
            <person name="Nielsen K.F."/>
            <person name="Lyhne E.K."/>
            <person name="Kogle M.E."/>
            <person name="Kuo A."/>
            <person name="Riley R."/>
            <person name="Clum A."/>
            <person name="Nolan M."/>
            <person name="Lipzen A."/>
            <person name="Salamov A."/>
            <person name="Henrissat B."/>
            <person name="Wiebenga A."/>
            <person name="De vries R.P."/>
            <person name="Grigoriev I.V."/>
            <person name="Mortensen U.H."/>
            <person name="Andersen M.R."/>
            <person name="Baker S.E."/>
        </authorList>
    </citation>
    <scope>NUCLEOTIDE SEQUENCE</scope>
    <source>
        <strain evidence="9">IBT 28561</strain>
    </source>
</reference>
<keyword evidence="4 7" id="KW-0472">Membrane</keyword>
<evidence type="ECO:0000256" key="5">
    <source>
        <dbReference type="ARBA" id="ARBA00038359"/>
    </source>
</evidence>
<dbReference type="RefSeq" id="XP_024696127.1">
    <property type="nucleotide sequence ID" value="XM_024840922.1"/>
</dbReference>
<evidence type="ECO:0000313" key="10">
    <source>
        <dbReference type="Proteomes" id="UP000234254"/>
    </source>
</evidence>
<feature type="transmembrane region" description="Helical" evidence="7">
    <location>
        <begin position="98"/>
        <end position="119"/>
    </location>
</feature>
<comment type="subcellular location">
    <subcellularLocation>
        <location evidence="1">Membrane</location>
        <topology evidence="1">Multi-pass membrane protein</topology>
    </subcellularLocation>
</comment>
<dbReference type="VEuPathDB" id="FungiDB:P168DRAFT_324931"/>
<feature type="domain" description="Rhodopsin" evidence="8">
    <location>
        <begin position="32"/>
        <end position="270"/>
    </location>
</feature>
<feature type="transmembrane region" description="Helical" evidence="7">
    <location>
        <begin position="49"/>
        <end position="68"/>
    </location>
</feature>
<feature type="transmembrane region" description="Helical" evidence="7">
    <location>
        <begin position="16"/>
        <end position="37"/>
    </location>
</feature>
<evidence type="ECO:0000256" key="6">
    <source>
        <dbReference type="SAM" id="MobiDB-lite"/>
    </source>
</evidence>
<keyword evidence="10" id="KW-1185">Reference proteome</keyword>
<proteinExistence type="inferred from homology"/>
<dbReference type="PANTHER" id="PTHR33048:SF161">
    <property type="entry name" value="INTEGRAL MEMBRANE PROTEIN"/>
    <property type="match status" value="1"/>
</dbReference>
<evidence type="ECO:0000313" key="9">
    <source>
        <dbReference type="EMBL" id="PKY07533.1"/>
    </source>
</evidence>
<dbReference type="GO" id="GO:0016020">
    <property type="term" value="C:membrane"/>
    <property type="evidence" value="ECO:0007669"/>
    <property type="project" value="UniProtKB-SubCell"/>
</dbReference>
<name>A0A2I1DCC0_ASPC2</name>
<organism evidence="9 10">
    <name type="scientific">Aspergillus campestris (strain IBT 28561)</name>
    <dbReference type="NCBI Taxonomy" id="1392248"/>
    <lineage>
        <taxon>Eukaryota</taxon>
        <taxon>Fungi</taxon>
        <taxon>Dikarya</taxon>
        <taxon>Ascomycota</taxon>
        <taxon>Pezizomycotina</taxon>
        <taxon>Eurotiomycetes</taxon>
        <taxon>Eurotiomycetidae</taxon>
        <taxon>Eurotiales</taxon>
        <taxon>Aspergillaceae</taxon>
        <taxon>Aspergillus</taxon>
        <taxon>Aspergillus subgen. Circumdati</taxon>
    </lineage>
</organism>
<gene>
    <name evidence="9" type="ORF">P168DRAFT_324931</name>
</gene>
<feature type="transmembrane region" description="Helical" evidence="7">
    <location>
        <begin position="209"/>
        <end position="233"/>
    </location>
</feature>
<evidence type="ECO:0000256" key="4">
    <source>
        <dbReference type="ARBA" id="ARBA00023136"/>
    </source>
</evidence>
<dbReference type="GeneID" id="36548446"/>
<evidence type="ECO:0000256" key="1">
    <source>
        <dbReference type="ARBA" id="ARBA00004141"/>
    </source>
</evidence>
<dbReference type="EMBL" id="MSFM01000002">
    <property type="protein sequence ID" value="PKY07533.1"/>
    <property type="molecule type" value="Genomic_DNA"/>
</dbReference>
<accession>A0A2I1DCC0</accession>
<protein>
    <recommendedName>
        <fullName evidence="8">Rhodopsin domain-containing protein</fullName>
    </recommendedName>
</protein>
<evidence type="ECO:0000259" key="8">
    <source>
        <dbReference type="Pfam" id="PF20684"/>
    </source>
</evidence>
<comment type="similarity">
    <text evidence="5">Belongs to the SAT4 family.</text>
</comment>
<feature type="region of interest" description="Disordered" evidence="6">
    <location>
        <begin position="313"/>
        <end position="336"/>
    </location>
</feature>
<feature type="compositionally biased region" description="Polar residues" evidence="6">
    <location>
        <begin position="313"/>
        <end position="326"/>
    </location>
</feature>
<sequence length="376" mass="41545">MTPTYALDAPLARNPVIVVTVFGLLATFTTGLRLYALKLRQVRIGAPEILILVALLIVYIDIAIQYILSLKGGAGRHINEVDPQSVVITLKTILPLEALYGIVMSLVKTSMMLFFMRIFGTKRSFQISVGIVMTIVWLWAISVVLETVLLCRPLAFNWDITIPGGTCGDRNGTYVSAGVLNLVTDLMVMALPVPHIWKLQLNTAKKIALIFVFCMGLLVSVISIVRLSSLMAIDFNNITHSVQMGVMWTVLEPELAIICANMPLMKPIMARAFPGLFSTAQATYSVSHGQDFQRIHEPGAAIYPMNRLDHDPVNTQVSSGSNTSGSRPFRNKRDPDADLFMTTRTVDFESDEQHLTGPGGIGVSHQFDVKYDYRRS</sequence>
<dbReference type="AlphaFoldDB" id="A0A2I1DCC0"/>
<dbReference type="InterPro" id="IPR049326">
    <property type="entry name" value="Rhodopsin_dom_fungi"/>
</dbReference>
<keyword evidence="3 7" id="KW-1133">Transmembrane helix</keyword>
<evidence type="ECO:0000256" key="2">
    <source>
        <dbReference type="ARBA" id="ARBA00022692"/>
    </source>
</evidence>
<dbReference type="Pfam" id="PF20684">
    <property type="entry name" value="Fung_rhodopsin"/>
    <property type="match status" value="1"/>
</dbReference>
<comment type="caution">
    <text evidence="9">The sequence shown here is derived from an EMBL/GenBank/DDBJ whole genome shotgun (WGS) entry which is preliminary data.</text>
</comment>
<dbReference type="PANTHER" id="PTHR33048">
    <property type="entry name" value="PTH11-LIKE INTEGRAL MEMBRANE PROTEIN (AFU_ORTHOLOGUE AFUA_5G11245)"/>
    <property type="match status" value="1"/>
</dbReference>
<feature type="transmembrane region" description="Helical" evidence="7">
    <location>
        <begin position="131"/>
        <end position="155"/>
    </location>
</feature>
<evidence type="ECO:0000256" key="3">
    <source>
        <dbReference type="ARBA" id="ARBA00022989"/>
    </source>
</evidence>
<evidence type="ECO:0000256" key="7">
    <source>
        <dbReference type="SAM" id="Phobius"/>
    </source>
</evidence>
<keyword evidence="2 7" id="KW-0812">Transmembrane</keyword>
<dbReference type="OrthoDB" id="10017208at2759"/>
<dbReference type="Proteomes" id="UP000234254">
    <property type="component" value="Unassembled WGS sequence"/>
</dbReference>
<dbReference type="InterPro" id="IPR052337">
    <property type="entry name" value="SAT4-like"/>
</dbReference>